<dbReference type="InterPro" id="IPR009057">
    <property type="entry name" value="Homeodomain-like_sf"/>
</dbReference>
<evidence type="ECO:0000259" key="5">
    <source>
        <dbReference type="PROSITE" id="PS50977"/>
    </source>
</evidence>
<organism evidence="6 7">
    <name type="scientific">Candidatus Kutchimonas denitrificans</name>
    <dbReference type="NCBI Taxonomy" id="3056748"/>
    <lineage>
        <taxon>Bacteria</taxon>
        <taxon>Pseudomonadati</taxon>
        <taxon>Gemmatimonadota</taxon>
        <taxon>Gemmatimonadia</taxon>
        <taxon>Candidatus Palauibacterales</taxon>
        <taxon>Candidatus Palauibacteraceae</taxon>
        <taxon>Candidatus Kutchimonas</taxon>
    </lineage>
</organism>
<dbReference type="InterPro" id="IPR001647">
    <property type="entry name" value="HTH_TetR"/>
</dbReference>
<dbReference type="InterPro" id="IPR011075">
    <property type="entry name" value="TetR_C"/>
</dbReference>
<dbReference type="AlphaFoldDB" id="A0AAE5CBX4"/>
<dbReference type="EMBL" id="JAACAK010000002">
    <property type="protein sequence ID" value="NIR73514.1"/>
    <property type="molecule type" value="Genomic_DNA"/>
</dbReference>
<dbReference type="Pfam" id="PF00440">
    <property type="entry name" value="TetR_N"/>
    <property type="match status" value="1"/>
</dbReference>
<sequence length="211" mass="23015">MARSSRARDQLIDSARDLFYAHGYAAVGVQEICDQAGVNKGSFYHFFPSKRDLLAAVIDSHAAWLRGVLERSAVSKLSPLERIRRVFVLVGEFDQEVRRRTGQTIGCPIGNLAGELVAQDEGVRRRLEAVLGDGVAFFERQLCEAAAEGAIEVEDHRARAQAIMGYLEGLQLLAAARNEPGLLEALADGALRLAGAEASAVMNPRGQERER</sequence>
<dbReference type="SUPFAM" id="SSF46689">
    <property type="entry name" value="Homeodomain-like"/>
    <property type="match status" value="1"/>
</dbReference>
<gene>
    <name evidence="6" type="ORF">GWO12_00135</name>
</gene>
<dbReference type="GO" id="GO:0003677">
    <property type="term" value="F:DNA binding"/>
    <property type="evidence" value="ECO:0007669"/>
    <property type="project" value="UniProtKB-UniRule"/>
</dbReference>
<dbReference type="PROSITE" id="PS50977">
    <property type="entry name" value="HTH_TETR_2"/>
    <property type="match status" value="1"/>
</dbReference>
<evidence type="ECO:0000313" key="7">
    <source>
        <dbReference type="Proteomes" id="UP000702544"/>
    </source>
</evidence>
<proteinExistence type="predicted"/>
<dbReference type="Proteomes" id="UP000702544">
    <property type="component" value="Unassembled WGS sequence"/>
</dbReference>
<dbReference type="Pfam" id="PF16925">
    <property type="entry name" value="TetR_C_13"/>
    <property type="match status" value="1"/>
</dbReference>
<feature type="domain" description="HTH tetR-type" evidence="5">
    <location>
        <begin position="5"/>
        <end position="65"/>
    </location>
</feature>
<name>A0AAE5CBX4_9BACT</name>
<keyword evidence="1" id="KW-0805">Transcription regulation</keyword>
<dbReference type="PANTHER" id="PTHR47506">
    <property type="entry name" value="TRANSCRIPTIONAL REGULATORY PROTEIN"/>
    <property type="match status" value="1"/>
</dbReference>
<comment type="caution">
    <text evidence="6">The sequence shown here is derived from an EMBL/GenBank/DDBJ whole genome shotgun (WGS) entry which is preliminary data.</text>
</comment>
<evidence type="ECO:0000256" key="1">
    <source>
        <dbReference type="ARBA" id="ARBA00023015"/>
    </source>
</evidence>
<dbReference type="PANTHER" id="PTHR47506:SF1">
    <property type="entry name" value="HTH-TYPE TRANSCRIPTIONAL REGULATOR YJDC"/>
    <property type="match status" value="1"/>
</dbReference>
<evidence type="ECO:0000256" key="4">
    <source>
        <dbReference type="PROSITE-ProRule" id="PRU00335"/>
    </source>
</evidence>
<dbReference type="Gene3D" id="1.10.357.10">
    <property type="entry name" value="Tetracycline Repressor, domain 2"/>
    <property type="match status" value="1"/>
</dbReference>
<dbReference type="PRINTS" id="PR00455">
    <property type="entry name" value="HTHTETR"/>
</dbReference>
<accession>A0AAE5CBX4</accession>
<dbReference type="SUPFAM" id="SSF48498">
    <property type="entry name" value="Tetracyclin repressor-like, C-terminal domain"/>
    <property type="match status" value="1"/>
</dbReference>
<evidence type="ECO:0000256" key="2">
    <source>
        <dbReference type="ARBA" id="ARBA00023125"/>
    </source>
</evidence>
<reference evidence="6 7" key="1">
    <citation type="submission" date="2020-01" db="EMBL/GenBank/DDBJ databases">
        <title>Genomes assembled from Gulf of Kutch pelagic sediment metagenomes.</title>
        <authorList>
            <person name="Chandrashekar M."/>
            <person name="Mahajan M.S."/>
            <person name="Dave K.J."/>
            <person name="Vatsa P."/>
            <person name="Nathani N.M."/>
        </authorList>
    </citation>
    <scope>NUCLEOTIDE SEQUENCE [LARGE SCALE GENOMIC DNA]</scope>
    <source>
        <strain evidence="6">KS3-K002</strain>
    </source>
</reference>
<feature type="DNA-binding region" description="H-T-H motif" evidence="4">
    <location>
        <begin position="28"/>
        <end position="47"/>
    </location>
</feature>
<evidence type="ECO:0000256" key="3">
    <source>
        <dbReference type="ARBA" id="ARBA00023163"/>
    </source>
</evidence>
<keyword evidence="2 4" id="KW-0238">DNA-binding</keyword>
<evidence type="ECO:0000313" key="6">
    <source>
        <dbReference type="EMBL" id="NIR73514.1"/>
    </source>
</evidence>
<keyword evidence="3" id="KW-0804">Transcription</keyword>
<protein>
    <submittedName>
        <fullName evidence="6">TetR/AcrR family transcriptional regulator</fullName>
    </submittedName>
</protein>
<dbReference type="InterPro" id="IPR036271">
    <property type="entry name" value="Tet_transcr_reg_TetR-rel_C_sf"/>
</dbReference>